<accession>A1HRN5</accession>
<protein>
    <submittedName>
        <fullName evidence="1">Uncharacterized protein</fullName>
    </submittedName>
</protein>
<dbReference type="EMBL" id="AAWL01000011">
    <property type="protein sequence ID" value="EAX47381.1"/>
    <property type="molecule type" value="Genomic_DNA"/>
</dbReference>
<name>A1HRN5_9FIRM</name>
<evidence type="ECO:0000313" key="1">
    <source>
        <dbReference type="EMBL" id="EAX47381.1"/>
    </source>
</evidence>
<dbReference type="Proteomes" id="UP000005139">
    <property type="component" value="Unassembled WGS sequence"/>
</dbReference>
<gene>
    <name evidence="1" type="ORF">TcarDRAFT_1399</name>
</gene>
<evidence type="ECO:0000313" key="2">
    <source>
        <dbReference type="Proteomes" id="UP000005139"/>
    </source>
</evidence>
<reference evidence="1 2" key="1">
    <citation type="submission" date="2007-01" db="EMBL/GenBank/DDBJ databases">
        <title>Annotation of the draft genome assembly of Thermosinus carboxydivorans Nor1.</title>
        <authorList>
            <consortium name="US DOE Joint Genome Institute (JGI-ORNL)"/>
            <person name="Larimer F."/>
            <person name="Land M."/>
            <person name="Hauser L."/>
        </authorList>
    </citation>
    <scope>NUCLEOTIDE SEQUENCE [LARGE SCALE GENOMIC DNA]</scope>
    <source>
        <strain evidence="1 2">Nor1</strain>
    </source>
</reference>
<reference evidence="1 2" key="2">
    <citation type="submission" date="2007-01" db="EMBL/GenBank/DDBJ databases">
        <title>Sequencing of the draft genome and assembly of Thermosinus carboxydivorans Nor1.</title>
        <authorList>
            <consortium name="US DOE Joint Genome Institute (JGI-PGF)"/>
            <person name="Copeland A."/>
            <person name="Lucas S."/>
            <person name="Lapidus A."/>
            <person name="Barry K."/>
            <person name="Glavina del Rio T."/>
            <person name="Dalin E."/>
            <person name="Tice H."/>
            <person name="Bruce D."/>
            <person name="Pitluck S."/>
            <person name="Richardson P."/>
        </authorList>
    </citation>
    <scope>NUCLEOTIDE SEQUENCE [LARGE SCALE GENOMIC DNA]</scope>
    <source>
        <strain evidence="1 2">Nor1</strain>
    </source>
</reference>
<comment type="caution">
    <text evidence="1">The sequence shown here is derived from an EMBL/GenBank/DDBJ whole genome shotgun (WGS) entry which is preliminary data.</text>
</comment>
<proteinExistence type="predicted"/>
<keyword evidence="2" id="KW-1185">Reference proteome</keyword>
<organism evidence="1 2">
    <name type="scientific">Thermosinus carboxydivorans Nor1</name>
    <dbReference type="NCBI Taxonomy" id="401526"/>
    <lineage>
        <taxon>Bacteria</taxon>
        <taxon>Bacillati</taxon>
        <taxon>Bacillota</taxon>
        <taxon>Negativicutes</taxon>
        <taxon>Selenomonadales</taxon>
        <taxon>Sporomusaceae</taxon>
        <taxon>Thermosinus</taxon>
    </lineage>
</organism>
<sequence>MNVYLYGDIHLLPQIRVDTYGLRFVSRRCLIGVGSCIFGTAHHLAVLATTAASHTRHTRTTSYSAHCHLLHLRYHPDYWNLLTAM</sequence>
<dbReference type="AlphaFoldDB" id="A1HRN5"/>